<sequence>MAKQKIFVNLPVADLGRAVAFYEALGGRKEPKFSDDTAACMVLSDTIHVMLLTHAKFAGFTPRPLADARAATEVLVALSTDSRAEVDAIVDRAAAAGGQADLKPAQDYGFMYYRNVEDPDGHIWEVLWMDPATAEAGVHDAAAAQA</sequence>
<dbReference type="SUPFAM" id="SSF54593">
    <property type="entry name" value="Glyoxalase/Bleomycin resistance protein/Dihydroxybiphenyl dioxygenase"/>
    <property type="match status" value="1"/>
</dbReference>
<dbReference type="AlphaFoldDB" id="A0A286G6B8"/>
<dbReference type="RefSeq" id="WP_097277659.1">
    <property type="nucleotide sequence ID" value="NZ_OCNJ01000001.1"/>
</dbReference>
<evidence type="ECO:0000313" key="3">
    <source>
        <dbReference type="Proteomes" id="UP000219621"/>
    </source>
</evidence>
<organism evidence="2 3">
    <name type="scientific">Caenispirillum bisanense</name>
    <dbReference type="NCBI Taxonomy" id="414052"/>
    <lineage>
        <taxon>Bacteria</taxon>
        <taxon>Pseudomonadati</taxon>
        <taxon>Pseudomonadota</taxon>
        <taxon>Alphaproteobacteria</taxon>
        <taxon>Rhodospirillales</taxon>
        <taxon>Novispirillaceae</taxon>
        <taxon>Caenispirillum</taxon>
    </lineage>
</organism>
<dbReference type="PANTHER" id="PTHR36503:SF2">
    <property type="entry name" value="BLR2408 PROTEIN"/>
    <property type="match status" value="1"/>
</dbReference>
<dbReference type="EMBL" id="OCNJ01000001">
    <property type="protein sequence ID" value="SOD91091.1"/>
    <property type="molecule type" value="Genomic_DNA"/>
</dbReference>
<dbReference type="Pfam" id="PF00903">
    <property type="entry name" value="Glyoxalase"/>
    <property type="match status" value="1"/>
</dbReference>
<dbReference type="Gene3D" id="3.10.180.10">
    <property type="entry name" value="2,3-Dihydroxybiphenyl 1,2-Dioxygenase, domain 1"/>
    <property type="match status" value="1"/>
</dbReference>
<reference evidence="3" key="1">
    <citation type="submission" date="2017-09" db="EMBL/GenBank/DDBJ databases">
        <authorList>
            <person name="Varghese N."/>
            <person name="Submissions S."/>
        </authorList>
    </citation>
    <scope>NUCLEOTIDE SEQUENCE [LARGE SCALE GENOMIC DNA]</scope>
    <source>
        <strain evidence="3">USBA 140</strain>
    </source>
</reference>
<accession>A0A286G6B8</accession>
<name>A0A286G6B8_9PROT</name>
<dbReference type="CDD" id="cd09012">
    <property type="entry name" value="VOC_like"/>
    <property type="match status" value="1"/>
</dbReference>
<dbReference type="InterPro" id="IPR037523">
    <property type="entry name" value="VOC_core"/>
</dbReference>
<dbReference type="PROSITE" id="PS51819">
    <property type="entry name" value="VOC"/>
    <property type="match status" value="1"/>
</dbReference>
<proteinExistence type="predicted"/>
<feature type="domain" description="VOC" evidence="1">
    <location>
        <begin position="4"/>
        <end position="129"/>
    </location>
</feature>
<protein>
    <recommendedName>
        <fullName evidence="1">VOC domain-containing protein</fullName>
    </recommendedName>
</protein>
<evidence type="ECO:0000313" key="2">
    <source>
        <dbReference type="EMBL" id="SOD91091.1"/>
    </source>
</evidence>
<dbReference type="OrthoDB" id="9798430at2"/>
<evidence type="ECO:0000259" key="1">
    <source>
        <dbReference type="PROSITE" id="PS51819"/>
    </source>
</evidence>
<dbReference type="Proteomes" id="UP000219621">
    <property type="component" value="Unassembled WGS sequence"/>
</dbReference>
<dbReference type="InterPro" id="IPR029068">
    <property type="entry name" value="Glyas_Bleomycin-R_OHBP_Dase"/>
</dbReference>
<dbReference type="InterPro" id="IPR004360">
    <property type="entry name" value="Glyas_Fos-R_dOase_dom"/>
</dbReference>
<keyword evidence="3" id="KW-1185">Reference proteome</keyword>
<dbReference type="PANTHER" id="PTHR36503">
    <property type="entry name" value="BLR2520 PROTEIN"/>
    <property type="match status" value="1"/>
</dbReference>
<gene>
    <name evidence="2" type="ORF">SAMN05421508_101804</name>
</gene>